<reference evidence="1 2" key="1">
    <citation type="journal article" date="2023" name="G3 (Bethesda)">
        <title>A haplotype-resolved chromosome-scale genome for Quercus rubra L. provides insights into the genetics of adaptive traits for red oak species.</title>
        <authorList>
            <person name="Kapoor B."/>
            <person name="Jenkins J."/>
            <person name="Schmutz J."/>
            <person name="Zhebentyayeva T."/>
            <person name="Kuelheim C."/>
            <person name="Coggeshall M."/>
            <person name="Heim C."/>
            <person name="Lasky J.R."/>
            <person name="Leites L."/>
            <person name="Islam-Faridi N."/>
            <person name="Romero-Severson J."/>
            <person name="DeLeo V.L."/>
            <person name="Lucas S.M."/>
            <person name="Lazic D."/>
            <person name="Gailing O."/>
            <person name="Carlson J."/>
            <person name="Staton M."/>
        </authorList>
    </citation>
    <scope>NUCLEOTIDE SEQUENCE [LARGE SCALE GENOMIC DNA]</scope>
    <source>
        <strain evidence="1">Pseudo-F2</strain>
    </source>
</reference>
<organism evidence="1 2">
    <name type="scientific">Quercus rubra</name>
    <name type="common">Northern red oak</name>
    <name type="synonym">Quercus borealis</name>
    <dbReference type="NCBI Taxonomy" id="3512"/>
    <lineage>
        <taxon>Eukaryota</taxon>
        <taxon>Viridiplantae</taxon>
        <taxon>Streptophyta</taxon>
        <taxon>Embryophyta</taxon>
        <taxon>Tracheophyta</taxon>
        <taxon>Spermatophyta</taxon>
        <taxon>Magnoliopsida</taxon>
        <taxon>eudicotyledons</taxon>
        <taxon>Gunneridae</taxon>
        <taxon>Pentapetalae</taxon>
        <taxon>rosids</taxon>
        <taxon>fabids</taxon>
        <taxon>Fagales</taxon>
        <taxon>Fagaceae</taxon>
        <taxon>Quercus</taxon>
    </lineage>
</organism>
<name>A0AAN7IGC6_QUERU</name>
<dbReference type="Proteomes" id="UP001324115">
    <property type="component" value="Unassembled WGS sequence"/>
</dbReference>
<evidence type="ECO:0000313" key="2">
    <source>
        <dbReference type="Proteomes" id="UP001324115"/>
    </source>
</evidence>
<evidence type="ECO:0000313" key="1">
    <source>
        <dbReference type="EMBL" id="KAK4580568.1"/>
    </source>
</evidence>
<dbReference type="EMBL" id="JAXUIC010000007">
    <property type="protein sequence ID" value="KAK4580568.1"/>
    <property type="molecule type" value="Genomic_DNA"/>
</dbReference>
<dbReference type="PANTHER" id="PTHR33983">
    <property type="entry name" value="OS07G0185900 PROTEIN"/>
    <property type="match status" value="1"/>
</dbReference>
<sequence length="118" mass="13555">MFLFKTHSDLFQFFWHSTATHSFSLSLSLSLSQEKRSMSKFVELLDMGVRIAARFHSHCPHTARMYYHPPAGHEDQNQHHDFHSKEDTTAWMTSCSAKGNPAFGSRSDSTDFIFLTVV</sequence>
<dbReference type="PANTHER" id="PTHR33983:SF1">
    <property type="entry name" value="OS07G0185900 PROTEIN"/>
    <property type="match status" value="1"/>
</dbReference>
<protein>
    <submittedName>
        <fullName evidence="1">Uncharacterized protein</fullName>
    </submittedName>
</protein>
<accession>A0AAN7IGC6</accession>
<dbReference type="AlphaFoldDB" id="A0AAN7IGC6"/>
<comment type="caution">
    <text evidence="1">The sequence shown here is derived from an EMBL/GenBank/DDBJ whole genome shotgun (WGS) entry which is preliminary data.</text>
</comment>
<proteinExistence type="predicted"/>
<keyword evidence="2" id="KW-1185">Reference proteome</keyword>
<gene>
    <name evidence="1" type="ORF">RGQ29_024275</name>
</gene>